<accession>A0AAX4HRH0</accession>
<evidence type="ECO:0000313" key="1">
    <source>
        <dbReference type="EMBL" id="WPU65625.1"/>
    </source>
</evidence>
<protein>
    <recommendedName>
        <fullName evidence="3">Radical SAM protein</fullName>
    </recommendedName>
</protein>
<reference evidence="1 2" key="1">
    <citation type="submission" date="2023-11" db="EMBL/GenBank/DDBJ databases">
        <title>Peredibacter starrii A3.12.</title>
        <authorList>
            <person name="Mitchell R.J."/>
        </authorList>
    </citation>
    <scope>NUCLEOTIDE SEQUENCE [LARGE SCALE GENOMIC DNA]</scope>
    <source>
        <strain evidence="1 2">A3.12</strain>
    </source>
</reference>
<sequence>MIRKNLFERMNIAGHVNVELQRSSNFYVFMNVDLLNGCGQTCAGCFVNKGINSYDLNRDLETIARLADEVNASNLHLEEIALGPTDFFSAKNTLEVITHPAFKRLFKNEDTKFVMTSTLKASGEEIRQKLKVLEESVGHLDIDLLIATDIDEFLTNKQYLQEMKSKWQILKESSLEFDPAFQINIHPANLIKYNPDNLTRLAQEIKAEFDTILEFNPSILRIKHQKQKDNLKFWMRTIRENSLKNANNFTYTMVNKSHSGMNNLVVNFREGNFYLCPFIYENVFSYEDSFLIQKQQSEYTLSDLLESKENSFVKQMNYSSKTNHCEGCEYLVSCTYKNVLTYMEANEIKDCFLGLGNGEAHGRAV</sequence>
<dbReference type="Proteomes" id="UP001324634">
    <property type="component" value="Chromosome"/>
</dbReference>
<gene>
    <name evidence="1" type="ORF">SOO65_02575</name>
</gene>
<dbReference type="InterPro" id="IPR058240">
    <property type="entry name" value="rSAM_sf"/>
</dbReference>
<proteinExistence type="predicted"/>
<evidence type="ECO:0008006" key="3">
    <source>
        <dbReference type="Google" id="ProtNLM"/>
    </source>
</evidence>
<dbReference type="KEGG" id="psti:SOO65_02575"/>
<keyword evidence="2" id="KW-1185">Reference proteome</keyword>
<dbReference type="SUPFAM" id="SSF102114">
    <property type="entry name" value="Radical SAM enzymes"/>
    <property type="match status" value="1"/>
</dbReference>
<dbReference type="RefSeq" id="WP_321396476.1">
    <property type="nucleotide sequence ID" value="NZ_CP139487.1"/>
</dbReference>
<dbReference type="AlphaFoldDB" id="A0AAX4HRH0"/>
<organism evidence="1 2">
    <name type="scientific">Peredibacter starrii</name>
    <dbReference type="NCBI Taxonomy" id="28202"/>
    <lineage>
        <taxon>Bacteria</taxon>
        <taxon>Pseudomonadati</taxon>
        <taxon>Bdellovibrionota</taxon>
        <taxon>Bacteriovoracia</taxon>
        <taxon>Bacteriovoracales</taxon>
        <taxon>Bacteriovoracaceae</taxon>
        <taxon>Peredibacter</taxon>
    </lineage>
</organism>
<name>A0AAX4HRH0_9BACT</name>
<evidence type="ECO:0000313" key="2">
    <source>
        <dbReference type="Proteomes" id="UP001324634"/>
    </source>
</evidence>
<dbReference type="EMBL" id="CP139487">
    <property type="protein sequence ID" value="WPU65625.1"/>
    <property type="molecule type" value="Genomic_DNA"/>
</dbReference>